<evidence type="ECO:0000256" key="1">
    <source>
        <dbReference type="ARBA" id="ARBA00003041"/>
    </source>
</evidence>
<dbReference type="Pfam" id="PF02108">
    <property type="entry name" value="FliH"/>
    <property type="match status" value="1"/>
</dbReference>
<dbReference type="EMBL" id="CP159485">
    <property type="protein sequence ID" value="XCI27521.1"/>
    <property type="molecule type" value="Genomic_DNA"/>
</dbReference>
<gene>
    <name evidence="8" type="ORF">PRVXH_001423</name>
</gene>
<dbReference type="GO" id="GO:0015031">
    <property type="term" value="P:protein transport"/>
    <property type="evidence" value="ECO:0007669"/>
    <property type="project" value="UniProtKB-KW"/>
</dbReference>
<sequence length="232" mass="26170">MSNVIKSFNVKESDVRKIDISNFAVNADVQKQKLEAKKTSTPIETDIQKAKKEADQILRMAQKEKEDIYRKAKEKGFKEGYDKGFDEGRQVGMSDGKSKAEKLIAKTEDLLSQTESLKAELLIQAEKDILALTGFILEQVIGDVTSQDKNLIKTLYDKLSPLAKPRNLKEVIVSSANEQLITSYLEDIGDSNVRVVTDRQMRDDEIKVVTNQGYIPYNITALVNEIKEQLVN</sequence>
<evidence type="ECO:0000259" key="7">
    <source>
        <dbReference type="Pfam" id="PF02108"/>
    </source>
</evidence>
<name>A0AAU8HQM1_9FIRM</name>
<evidence type="ECO:0000256" key="5">
    <source>
        <dbReference type="ARBA" id="ARBA00022927"/>
    </source>
</evidence>
<organism evidence="8">
    <name type="scientific">Proteinivorax hydrogeniformans</name>
    <dbReference type="NCBI Taxonomy" id="1826727"/>
    <lineage>
        <taxon>Bacteria</taxon>
        <taxon>Bacillati</taxon>
        <taxon>Bacillota</taxon>
        <taxon>Clostridia</taxon>
        <taxon>Eubacteriales</taxon>
        <taxon>Proteinivoracaceae</taxon>
        <taxon>Proteinivorax</taxon>
    </lineage>
</organism>
<feature type="domain" description="Flagellar assembly protein FliH/Type III secretion system HrpE" evidence="7">
    <location>
        <begin position="102"/>
        <end position="221"/>
    </location>
</feature>
<dbReference type="AlphaFoldDB" id="A0AAU8HQM1"/>
<dbReference type="InterPro" id="IPR018035">
    <property type="entry name" value="Flagellar_FliH/T3SS_HrpE"/>
</dbReference>
<evidence type="ECO:0000256" key="4">
    <source>
        <dbReference type="ARBA" id="ARBA00022795"/>
    </source>
</evidence>
<dbReference type="PANTHER" id="PTHR34982:SF1">
    <property type="entry name" value="FLAGELLAR ASSEMBLY PROTEIN FLIH"/>
    <property type="match status" value="1"/>
</dbReference>
<reference evidence="8" key="2">
    <citation type="submission" date="2024-06" db="EMBL/GenBank/DDBJ databases">
        <authorList>
            <person name="Petrova K.O."/>
            <person name="Toshchakov S.V."/>
            <person name="Boltjanskaja Y.V."/>
            <person name="Kevbrin V.V."/>
        </authorList>
    </citation>
    <scope>NUCLEOTIDE SEQUENCE</scope>
    <source>
        <strain evidence="8">Z-710</strain>
    </source>
</reference>
<evidence type="ECO:0000256" key="6">
    <source>
        <dbReference type="ARBA" id="ARBA00023225"/>
    </source>
</evidence>
<comment type="similarity">
    <text evidence="2">Belongs to the FliH family.</text>
</comment>
<protein>
    <submittedName>
        <fullName evidence="8">FliH/SctL family protein</fullName>
    </submittedName>
</protein>
<dbReference type="GO" id="GO:0044781">
    <property type="term" value="P:bacterial-type flagellum organization"/>
    <property type="evidence" value="ECO:0007669"/>
    <property type="project" value="UniProtKB-KW"/>
</dbReference>
<reference evidence="8" key="1">
    <citation type="journal article" date="2018" name="Antonie Van Leeuwenhoek">
        <title>Proteinivorax hydrogeniformans sp. nov., an anaerobic, haloalkaliphilic bacterium fermenting proteinaceous compounds with high hydrogen production.</title>
        <authorList>
            <person name="Boltyanskaya Y."/>
            <person name="Detkova E."/>
            <person name="Pimenov N."/>
            <person name="Kevbrin V."/>
        </authorList>
    </citation>
    <scope>NUCLEOTIDE SEQUENCE</scope>
    <source>
        <strain evidence="8">Z-710</strain>
    </source>
</reference>
<dbReference type="GO" id="GO:0005829">
    <property type="term" value="C:cytosol"/>
    <property type="evidence" value="ECO:0007669"/>
    <property type="project" value="TreeGrafter"/>
</dbReference>
<accession>A0AAU8HQM1</accession>
<dbReference type="RefSeq" id="WP_353892099.1">
    <property type="nucleotide sequence ID" value="NZ_CP159485.1"/>
</dbReference>
<keyword evidence="3" id="KW-0813">Transport</keyword>
<evidence type="ECO:0000256" key="3">
    <source>
        <dbReference type="ARBA" id="ARBA00022448"/>
    </source>
</evidence>
<keyword evidence="4" id="KW-1005">Bacterial flagellum biogenesis</keyword>
<keyword evidence="5" id="KW-0653">Protein transport</keyword>
<dbReference type="InterPro" id="IPR051472">
    <property type="entry name" value="T3SS_Stator/FliH"/>
</dbReference>
<proteinExistence type="inferred from homology"/>
<evidence type="ECO:0000313" key="8">
    <source>
        <dbReference type="EMBL" id="XCI27521.1"/>
    </source>
</evidence>
<comment type="function">
    <text evidence="1">Needed for flagellar regrowth and assembly.</text>
</comment>
<evidence type="ECO:0000256" key="2">
    <source>
        <dbReference type="ARBA" id="ARBA00006602"/>
    </source>
</evidence>
<dbReference type="PANTHER" id="PTHR34982">
    <property type="entry name" value="YOP PROTEINS TRANSLOCATION PROTEIN L"/>
    <property type="match status" value="1"/>
</dbReference>
<keyword evidence="6" id="KW-1006">Bacterial flagellum protein export</keyword>